<reference evidence="2 3" key="1">
    <citation type="submission" date="2019-06" db="EMBL/GenBank/DDBJ databases">
        <title>Draft genomes of female and male turbot (Scophthalmus maximus).</title>
        <authorList>
            <person name="Xu H."/>
            <person name="Xu X.-W."/>
            <person name="Shao C."/>
            <person name="Chen S."/>
        </authorList>
    </citation>
    <scope>NUCLEOTIDE SEQUENCE [LARGE SCALE GENOMIC DNA]</scope>
    <source>
        <strain evidence="2">Ysfricsl-2016a</strain>
        <tissue evidence="2">Blood</tissue>
    </source>
</reference>
<accession>A0A6A4S8S9</accession>
<dbReference type="EMBL" id="VEVO01000014">
    <property type="protein sequence ID" value="KAF0031626.1"/>
    <property type="molecule type" value="Genomic_DNA"/>
</dbReference>
<evidence type="ECO:0000256" key="1">
    <source>
        <dbReference type="SAM" id="MobiDB-lite"/>
    </source>
</evidence>
<feature type="compositionally biased region" description="Basic and acidic residues" evidence="1">
    <location>
        <begin position="57"/>
        <end position="72"/>
    </location>
</feature>
<evidence type="ECO:0000313" key="3">
    <source>
        <dbReference type="Proteomes" id="UP000438429"/>
    </source>
</evidence>
<proteinExistence type="predicted"/>
<protein>
    <submittedName>
        <fullName evidence="2">Uncharacterized protein</fullName>
    </submittedName>
</protein>
<comment type="caution">
    <text evidence="2">The sequence shown here is derived from an EMBL/GenBank/DDBJ whole genome shotgun (WGS) entry which is preliminary data.</text>
</comment>
<gene>
    <name evidence="2" type="ORF">F2P81_016181</name>
</gene>
<organism evidence="2 3">
    <name type="scientific">Scophthalmus maximus</name>
    <name type="common">Turbot</name>
    <name type="synonym">Psetta maxima</name>
    <dbReference type="NCBI Taxonomy" id="52904"/>
    <lineage>
        <taxon>Eukaryota</taxon>
        <taxon>Metazoa</taxon>
        <taxon>Chordata</taxon>
        <taxon>Craniata</taxon>
        <taxon>Vertebrata</taxon>
        <taxon>Euteleostomi</taxon>
        <taxon>Actinopterygii</taxon>
        <taxon>Neopterygii</taxon>
        <taxon>Teleostei</taxon>
        <taxon>Neoteleostei</taxon>
        <taxon>Acanthomorphata</taxon>
        <taxon>Carangaria</taxon>
        <taxon>Pleuronectiformes</taxon>
        <taxon>Pleuronectoidei</taxon>
        <taxon>Scophthalmidae</taxon>
        <taxon>Scophthalmus</taxon>
    </lineage>
</organism>
<feature type="region of interest" description="Disordered" evidence="1">
    <location>
        <begin position="55"/>
        <end position="108"/>
    </location>
</feature>
<name>A0A6A4S8S9_SCOMX</name>
<sequence>MDENCDQSANYACMDKSMQPALPACTWPLCLSTLISILVSSEILAPLNPVSICLHPPTEDKVTLPETNERPQKKLRHSQQSSSQEEALPMESGGPNVRLGEGPGPQRTCVIRGDVLLS</sequence>
<evidence type="ECO:0000313" key="2">
    <source>
        <dbReference type="EMBL" id="KAF0031626.1"/>
    </source>
</evidence>
<dbReference type="AlphaFoldDB" id="A0A6A4S8S9"/>
<dbReference type="Proteomes" id="UP000438429">
    <property type="component" value="Unassembled WGS sequence"/>
</dbReference>